<dbReference type="InterPro" id="IPR055247">
    <property type="entry name" value="InsJ-like_HTH"/>
</dbReference>
<dbReference type="Gene3D" id="3.30.420.10">
    <property type="entry name" value="Ribonuclease H-like superfamily/Ribonuclease H"/>
    <property type="match status" value="1"/>
</dbReference>
<gene>
    <name evidence="3" type="ORF">EBB45_20135</name>
</gene>
<dbReference type="GO" id="GO:0015074">
    <property type="term" value="P:DNA integration"/>
    <property type="evidence" value="ECO:0007669"/>
    <property type="project" value="InterPro"/>
</dbReference>
<dbReference type="Pfam" id="PF13276">
    <property type="entry name" value="HTH_21"/>
    <property type="match status" value="1"/>
</dbReference>
<dbReference type="Pfam" id="PF13333">
    <property type="entry name" value="rve_2"/>
    <property type="match status" value="1"/>
</dbReference>
<dbReference type="InterPro" id="IPR009057">
    <property type="entry name" value="Homeodomain-like_sf"/>
</dbReference>
<dbReference type="InterPro" id="IPR002514">
    <property type="entry name" value="Transposase_8"/>
</dbReference>
<feature type="domain" description="Integrase catalytic" evidence="2">
    <location>
        <begin position="276"/>
        <end position="450"/>
    </location>
</feature>
<dbReference type="InterPro" id="IPR010921">
    <property type="entry name" value="Trp_repressor/repl_initiator"/>
</dbReference>
<comment type="function">
    <text evidence="1">Involved in the transposition of the insertion sequence.</text>
</comment>
<dbReference type="Pfam" id="PF01527">
    <property type="entry name" value="HTH_Tnp_1"/>
    <property type="match status" value="1"/>
</dbReference>
<dbReference type="Pfam" id="PF00665">
    <property type="entry name" value="rve"/>
    <property type="match status" value="1"/>
</dbReference>
<dbReference type="Proteomes" id="UP000274033">
    <property type="component" value="Unassembled WGS sequence"/>
</dbReference>
<dbReference type="InterPro" id="IPR025948">
    <property type="entry name" value="HTH-like_dom"/>
</dbReference>
<accession>A0A3N9U0N9</accession>
<dbReference type="AlphaFoldDB" id="A0A3N9U0N9"/>
<keyword evidence="4" id="KW-1185">Reference proteome</keyword>
<dbReference type="SUPFAM" id="SSF46689">
    <property type="entry name" value="Homeodomain-like"/>
    <property type="match status" value="1"/>
</dbReference>
<evidence type="ECO:0000256" key="1">
    <source>
        <dbReference type="ARBA" id="ARBA00002286"/>
    </source>
</evidence>
<evidence type="ECO:0000313" key="3">
    <source>
        <dbReference type="EMBL" id="RQW70508.1"/>
    </source>
</evidence>
<dbReference type="OrthoDB" id="9781005at2"/>
<sequence>MARFTAEEKIQIVKHYLNGYVSYYDLQKTYHVSESVIRGWVKLYEDQGANAFFKPYTKHSQQFKLDVLQYMNETGASSYEAAAIFNISSPSLVRRWRKLVERDGVDALKPKKKGRLAMKKETKSNVKKQLPVEGSIEALQAENERLRMENTYFKKVELFSSSTGKITNKVKAQVIFELKNDFDVVELVKVADIPRSTYYYWEKRLNRKDKYASVKESIEAIYHEHKGRYGYRRIAKELKKKDITHNPKTINRLMNEMGLKCEVRMKKYRSYRGKVGRIAPNLLNRDFKAYKMNEKWVTDVTEFHLFGEKRYLSPVLDLCNGEIIAYKLMNRPIYQLVGDMLNEAVKRIQPGDEVTLHSDQGWHYQMKKYQKTLEAHGIRQSMSRKGNCLDNAVIENFFGLLKSELLYLQDFESMEHFERELQEYIYYYNHKRMKAKLKDLSPVEYRTQVLEA</sequence>
<reference evidence="3 4" key="1">
    <citation type="journal article" date="2013" name="J. Microbiol.">
        <title>Lysinibacillus chungkukjangi sp. nov., isolated from Chungkukjang, Korean fermented soybean food.</title>
        <authorList>
            <person name="Kim S.J."/>
            <person name="Jang Y.H."/>
            <person name="Hamada M."/>
            <person name="Ahn J.H."/>
            <person name="Weon H.Y."/>
            <person name="Suzuki K."/>
            <person name="Whang K.S."/>
            <person name="Kwon S.W."/>
        </authorList>
    </citation>
    <scope>NUCLEOTIDE SEQUENCE [LARGE SCALE GENOMIC DNA]</scope>
    <source>
        <strain evidence="3 4">MCCC 1A12701</strain>
    </source>
</reference>
<dbReference type="InterPro" id="IPR012337">
    <property type="entry name" value="RNaseH-like_sf"/>
</dbReference>
<organism evidence="3 4">
    <name type="scientific">Lysinibacillus composti</name>
    <dbReference type="NCBI Taxonomy" id="720633"/>
    <lineage>
        <taxon>Bacteria</taxon>
        <taxon>Bacillati</taxon>
        <taxon>Bacillota</taxon>
        <taxon>Bacilli</taxon>
        <taxon>Bacillales</taxon>
        <taxon>Bacillaceae</taxon>
        <taxon>Lysinibacillus</taxon>
    </lineage>
</organism>
<dbReference type="InterPro" id="IPR048020">
    <property type="entry name" value="Transpos_IS3"/>
</dbReference>
<dbReference type="InterPro" id="IPR036397">
    <property type="entry name" value="RNaseH_sf"/>
</dbReference>
<dbReference type="InterPro" id="IPR036388">
    <property type="entry name" value="WH-like_DNA-bd_sf"/>
</dbReference>
<dbReference type="Pfam" id="PF13518">
    <property type="entry name" value="HTH_28"/>
    <property type="match status" value="1"/>
</dbReference>
<evidence type="ECO:0000313" key="4">
    <source>
        <dbReference type="Proteomes" id="UP000274033"/>
    </source>
</evidence>
<dbReference type="Gene3D" id="1.10.10.10">
    <property type="entry name" value="Winged helix-like DNA-binding domain superfamily/Winged helix DNA-binding domain"/>
    <property type="match status" value="2"/>
</dbReference>
<proteinExistence type="predicted"/>
<evidence type="ECO:0000259" key="2">
    <source>
        <dbReference type="PROSITE" id="PS50994"/>
    </source>
</evidence>
<dbReference type="InterPro" id="IPR001584">
    <property type="entry name" value="Integrase_cat-core"/>
</dbReference>
<feature type="non-terminal residue" evidence="3">
    <location>
        <position position="452"/>
    </location>
</feature>
<name>A0A3N9U0N9_9BACI</name>
<dbReference type="RefSeq" id="WP_124767069.1">
    <property type="nucleotide sequence ID" value="NZ_JAFBDY010000056.1"/>
</dbReference>
<comment type="caution">
    <text evidence="3">The sequence shown here is derived from an EMBL/GenBank/DDBJ whole genome shotgun (WGS) entry which is preliminary data.</text>
</comment>
<dbReference type="EMBL" id="RRCT01000053">
    <property type="protein sequence ID" value="RQW70508.1"/>
    <property type="molecule type" value="Genomic_DNA"/>
</dbReference>
<dbReference type="GO" id="GO:0043565">
    <property type="term" value="F:sequence-specific DNA binding"/>
    <property type="evidence" value="ECO:0007669"/>
    <property type="project" value="InterPro"/>
</dbReference>
<dbReference type="PANTHER" id="PTHR46889">
    <property type="entry name" value="TRANSPOSASE INSF FOR INSERTION SEQUENCE IS3B-RELATED"/>
    <property type="match status" value="1"/>
</dbReference>
<dbReference type="NCBIfam" id="NF033516">
    <property type="entry name" value="transpos_IS3"/>
    <property type="match status" value="1"/>
</dbReference>
<protein>
    <submittedName>
        <fullName evidence="3">IS3 family transposase</fullName>
    </submittedName>
</protein>
<dbReference type="PROSITE" id="PS50994">
    <property type="entry name" value="INTEGRASE"/>
    <property type="match status" value="1"/>
</dbReference>
<dbReference type="PANTHER" id="PTHR46889:SF5">
    <property type="entry name" value="INTEGRASE PROTEIN"/>
    <property type="match status" value="1"/>
</dbReference>
<dbReference type="SUPFAM" id="SSF48295">
    <property type="entry name" value="TrpR-like"/>
    <property type="match status" value="1"/>
</dbReference>
<dbReference type="InterPro" id="IPR050900">
    <property type="entry name" value="Transposase_IS3/IS150/IS904"/>
</dbReference>
<dbReference type="SUPFAM" id="SSF53098">
    <property type="entry name" value="Ribonuclease H-like"/>
    <property type="match status" value="1"/>
</dbReference>